<reference evidence="4" key="1">
    <citation type="journal article" date="2018" name="Genome Biol.">
        <title>SKESA: strategic k-mer extension for scrupulous assemblies.</title>
        <authorList>
            <person name="Souvorov A."/>
            <person name="Agarwala R."/>
            <person name="Lipman D.J."/>
        </authorList>
    </citation>
    <scope>NUCLEOTIDE SEQUENCE</scope>
    <source>
        <strain evidence="4">MA.136 KAW-12</strain>
        <strain evidence="2">MA.137 KAW-18</strain>
        <strain evidence="6">MA.138 KAW-19</strain>
        <strain evidence="3">MA.139 KWA-19</strain>
        <strain evidence="5">MA.AU141 KAW-20</strain>
    </source>
</reference>
<name>A0A742MJ57_SALER</name>
<feature type="coiled-coil region" evidence="1">
    <location>
        <begin position="72"/>
        <end position="113"/>
    </location>
</feature>
<evidence type="ECO:0000313" key="6">
    <source>
        <dbReference type="EMBL" id="HAF5820349.1"/>
    </source>
</evidence>
<dbReference type="EMBL" id="DAAUNE010000001">
    <property type="protein sequence ID" value="HAF1474813.1"/>
    <property type="molecule type" value="Genomic_DNA"/>
</dbReference>
<dbReference type="InterPro" id="IPR025153">
    <property type="entry name" value="Ead_Ea22"/>
</dbReference>
<comment type="caution">
    <text evidence="4">The sequence shown here is derived from an EMBL/GenBank/DDBJ whole genome shotgun (WGS) entry which is preliminary data.</text>
</comment>
<protein>
    <submittedName>
        <fullName evidence="4">Ead/Ea22-like family protein</fullName>
    </submittedName>
</protein>
<evidence type="ECO:0000313" key="4">
    <source>
        <dbReference type="EMBL" id="HAF1474813.1"/>
    </source>
</evidence>
<dbReference type="EMBL" id="DAAUMC010000001">
    <property type="protein sequence ID" value="HAF1439269.1"/>
    <property type="molecule type" value="Genomic_DNA"/>
</dbReference>
<evidence type="ECO:0000256" key="1">
    <source>
        <dbReference type="SAM" id="Coils"/>
    </source>
</evidence>
<evidence type="ECO:0000313" key="3">
    <source>
        <dbReference type="EMBL" id="HAF1439269.1"/>
    </source>
</evidence>
<dbReference type="EMBL" id="DAAULZ010000001">
    <property type="protein sequence ID" value="HAF1434859.1"/>
    <property type="molecule type" value="Genomic_DNA"/>
</dbReference>
<evidence type="ECO:0000313" key="5">
    <source>
        <dbReference type="EMBL" id="HAF2278971.1"/>
    </source>
</evidence>
<reference evidence="4" key="2">
    <citation type="submission" date="2020-02" db="EMBL/GenBank/DDBJ databases">
        <authorList>
            <consortium name="NCBI Pathogen Detection Project"/>
        </authorList>
    </citation>
    <scope>NUCLEOTIDE SEQUENCE</scope>
    <source>
        <strain evidence="4">MA.136 KAW-12</strain>
        <strain evidence="2">MA.137 KAW-18</strain>
        <strain evidence="6">MA.138 KAW-19</strain>
        <strain evidence="3">MA.139 KWA-19</strain>
        <strain evidence="5">MA.AU141 KAW-20</strain>
    </source>
</reference>
<dbReference type="AlphaFoldDB" id="A0A742MJ57"/>
<evidence type="ECO:0000313" key="2">
    <source>
        <dbReference type="EMBL" id="HAF1434859.1"/>
    </source>
</evidence>
<organism evidence="4">
    <name type="scientific">Salmonella enterica</name>
    <name type="common">Salmonella choleraesuis</name>
    <dbReference type="NCBI Taxonomy" id="28901"/>
    <lineage>
        <taxon>Bacteria</taxon>
        <taxon>Pseudomonadati</taxon>
        <taxon>Pseudomonadota</taxon>
        <taxon>Gammaproteobacteria</taxon>
        <taxon>Enterobacterales</taxon>
        <taxon>Enterobacteriaceae</taxon>
        <taxon>Salmonella</taxon>
    </lineage>
</organism>
<dbReference type="Pfam" id="PF13935">
    <property type="entry name" value="Ead_Ea22"/>
    <property type="match status" value="1"/>
</dbReference>
<sequence length="330" mass="36517">MSSIDKQALREVAEKATPGNWRRTSSLFNGITVTPFSLCGEEVTLAHTVEKRDAEFIAAANPDTVLALLAENIQLQREKEAIEAVALALRDDMRDAREQLEEAEKQIVELSRAASVNSQWKPDVCPVTGRKFFMWIEHETLGYVPTYGGPFDSYTIPTRDSSGEFSCERYDHDLGGWVGGEFIGLYLIDDDEQCRVSELEERIAELEARTVTPPKNNVANVGDSRWMWYQRDLMWIETIRAAGIGVKQQQDSVDSDVGSRNQPGMVVAVHIGAGDFVKVKGQVFEVEETDFDDHDVTLWFVGGNALKCSAGCPVEVVSAPVAAGIKVKGE</sequence>
<dbReference type="EMBL" id="DAAVTM010000001">
    <property type="protein sequence ID" value="HAF5820349.1"/>
    <property type="molecule type" value="Genomic_DNA"/>
</dbReference>
<gene>
    <name evidence="2" type="ORF">G8M83_000221</name>
    <name evidence="6" type="ORF">G8N39_000221</name>
    <name evidence="5" type="ORF">G8N83_000221</name>
    <name evidence="3" type="ORF">G9B62_000221</name>
    <name evidence="4" type="ORF">G9B70_000221</name>
</gene>
<keyword evidence="1" id="KW-0175">Coiled coil</keyword>
<proteinExistence type="predicted"/>
<dbReference type="EMBL" id="DAAUQA010000001">
    <property type="protein sequence ID" value="HAF2278971.1"/>
    <property type="molecule type" value="Genomic_DNA"/>
</dbReference>
<accession>A0A742MJ57</accession>